<dbReference type="STRING" id="228230.RMCC_2555"/>
<evidence type="ECO:0000313" key="3">
    <source>
        <dbReference type="EMBL" id="GAS95589.1"/>
    </source>
</evidence>
<dbReference type="GO" id="GO:0005737">
    <property type="term" value="C:cytoplasm"/>
    <property type="evidence" value="ECO:0007669"/>
    <property type="project" value="TreeGrafter"/>
</dbReference>
<keyword evidence="4" id="KW-1185">Reference proteome</keyword>
<feature type="binding site" evidence="2">
    <location>
        <begin position="89"/>
        <end position="92"/>
    </location>
    <ligand>
        <name>substrate</name>
    </ligand>
</feature>
<protein>
    <submittedName>
        <fullName evidence="3">Putative phosphoglycerate mutase</fullName>
    </submittedName>
</protein>
<dbReference type="SUPFAM" id="SSF53254">
    <property type="entry name" value="Phosphoglycerate mutase-like"/>
    <property type="match status" value="1"/>
</dbReference>
<dbReference type="InterPro" id="IPR013078">
    <property type="entry name" value="His_Pase_superF_clade-1"/>
</dbReference>
<dbReference type="CDD" id="cd07067">
    <property type="entry name" value="HP_PGM_like"/>
    <property type="match status" value="1"/>
</dbReference>
<dbReference type="Gene3D" id="3.40.50.1240">
    <property type="entry name" value="Phosphoglycerate mutase-like"/>
    <property type="match status" value="1"/>
</dbReference>
<proteinExistence type="predicted"/>
<organism evidence="3 4">
    <name type="scientific">Mycolicibacterium canariasense</name>
    <name type="common">Mycobacterium canariasense</name>
    <dbReference type="NCBI Taxonomy" id="228230"/>
    <lineage>
        <taxon>Bacteria</taxon>
        <taxon>Bacillati</taxon>
        <taxon>Actinomycetota</taxon>
        <taxon>Actinomycetes</taxon>
        <taxon>Mycobacteriales</taxon>
        <taxon>Mycobacteriaceae</taxon>
        <taxon>Mycolicibacterium</taxon>
    </lineage>
</organism>
<dbReference type="PANTHER" id="PTHR48100:SF1">
    <property type="entry name" value="HISTIDINE PHOSPHATASE FAMILY PROTEIN-RELATED"/>
    <property type="match status" value="1"/>
</dbReference>
<comment type="caution">
    <text evidence="3">The sequence shown here is derived from an EMBL/GenBank/DDBJ whole genome shotgun (WGS) entry which is preliminary data.</text>
</comment>
<dbReference type="GO" id="GO:0016791">
    <property type="term" value="F:phosphatase activity"/>
    <property type="evidence" value="ECO:0007669"/>
    <property type="project" value="TreeGrafter"/>
</dbReference>
<dbReference type="PANTHER" id="PTHR48100">
    <property type="entry name" value="BROAD-SPECIFICITY PHOSPHATASE YOR283W-RELATED"/>
    <property type="match status" value="1"/>
</dbReference>
<dbReference type="AlphaFoldDB" id="A0A100WCP4"/>
<feature type="active site" description="Tele-phosphohistidine intermediate" evidence="1">
    <location>
        <position position="12"/>
    </location>
</feature>
<evidence type="ECO:0000313" key="4">
    <source>
        <dbReference type="Proteomes" id="UP000069443"/>
    </source>
</evidence>
<dbReference type="InterPro" id="IPR029033">
    <property type="entry name" value="His_PPase_superfam"/>
</dbReference>
<evidence type="ECO:0000256" key="2">
    <source>
        <dbReference type="PIRSR" id="PIRSR613078-2"/>
    </source>
</evidence>
<reference evidence="4" key="2">
    <citation type="submission" date="2016-02" db="EMBL/GenBank/DDBJ databases">
        <title>Draft genome sequence of five rapidly growing Mycobacterium species.</title>
        <authorList>
            <person name="Katahira K."/>
            <person name="Gotou Y."/>
            <person name="Iida K."/>
            <person name="Ogura Y."/>
            <person name="Hayashi T."/>
        </authorList>
    </citation>
    <scope>NUCLEOTIDE SEQUENCE [LARGE SCALE GENOMIC DNA]</scope>
    <source>
        <strain evidence="4">JCM15298</strain>
    </source>
</reference>
<reference evidence="4" key="1">
    <citation type="journal article" date="2016" name="Genome Announc.">
        <title>Draft Genome Sequences of Five Rapidly Growing Mycobacterium Species, M. thermoresistibile, M. fortuitum subsp. acetamidolyticum, M. canariasense, M. brisbanense, and M. novocastrense.</title>
        <authorList>
            <person name="Katahira K."/>
            <person name="Ogura Y."/>
            <person name="Gotoh Y."/>
            <person name="Hayashi T."/>
        </authorList>
    </citation>
    <scope>NUCLEOTIDE SEQUENCE [LARGE SCALE GENOMIC DNA]</scope>
    <source>
        <strain evidence="4">JCM15298</strain>
    </source>
</reference>
<dbReference type="SMART" id="SM00855">
    <property type="entry name" value="PGAM"/>
    <property type="match status" value="1"/>
</dbReference>
<dbReference type="Pfam" id="PF00300">
    <property type="entry name" value="His_Phos_1"/>
    <property type="match status" value="1"/>
</dbReference>
<feature type="active site" description="Proton donor/acceptor" evidence="1">
    <location>
        <position position="89"/>
    </location>
</feature>
<name>A0A100WCP4_MYCCR</name>
<dbReference type="InterPro" id="IPR050275">
    <property type="entry name" value="PGM_Phosphatase"/>
</dbReference>
<gene>
    <name evidence="3" type="ORF">RMCC_2555</name>
</gene>
<dbReference type="Proteomes" id="UP000069443">
    <property type="component" value="Unassembled WGS sequence"/>
</dbReference>
<evidence type="ECO:0000256" key="1">
    <source>
        <dbReference type="PIRSR" id="PIRSR613078-1"/>
    </source>
</evidence>
<accession>A0A100WCP4</accession>
<sequence>MVPMRTLSVVVHPEATHHVEGVVGGWHDSSLTERGARDAAAIAEAVSADVPAGESVVVVTSDLRRASETAEAICSALGVSAIVDRRLREKSYGAADGRPQAWLEERFVPPPPEGDRMGHDEGIVGSESKREFATRVYAAVEDLLGRQASHCVVVTHGFALTFVVSAFMRLPIDGLGYVNFRSRPGGITVLCEDDEFHNRQLVRLSDIAHLQALRNP</sequence>
<dbReference type="EMBL" id="BCSY01000039">
    <property type="protein sequence ID" value="GAS95589.1"/>
    <property type="molecule type" value="Genomic_DNA"/>
</dbReference>
<feature type="binding site" evidence="2">
    <location>
        <position position="65"/>
    </location>
    <ligand>
        <name>substrate</name>
    </ligand>
</feature>